<evidence type="ECO:0000313" key="2">
    <source>
        <dbReference type="Proteomes" id="UP000219356"/>
    </source>
</evidence>
<dbReference type="EMBL" id="OBEK01000003">
    <property type="protein sequence ID" value="SNZ14172.1"/>
    <property type="molecule type" value="Genomic_DNA"/>
</dbReference>
<reference evidence="2" key="1">
    <citation type="submission" date="2017-09" db="EMBL/GenBank/DDBJ databases">
        <authorList>
            <person name="Varghese N."/>
            <person name="Submissions S."/>
        </authorList>
    </citation>
    <scope>NUCLEOTIDE SEQUENCE [LARGE SCALE GENOMIC DNA]</scope>
    <source>
        <strain evidence="2">CGMCC 1.8913</strain>
    </source>
</reference>
<accession>A0A285NXF6</accession>
<keyword evidence="2" id="KW-1185">Reference proteome</keyword>
<name>A0A285NXF6_9BACI</name>
<dbReference type="OrthoDB" id="2454203at2"/>
<evidence type="ECO:0008006" key="3">
    <source>
        <dbReference type="Google" id="ProtNLM"/>
    </source>
</evidence>
<dbReference type="AlphaFoldDB" id="A0A285NXF6"/>
<dbReference type="SUPFAM" id="SSF54427">
    <property type="entry name" value="NTF2-like"/>
    <property type="match status" value="1"/>
</dbReference>
<dbReference type="InterPro" id="IPR032710">
    <property type="entry name" value="NTF2-like_dom_sf"/>
</dbReference>
<dbReference type="Proteomes" id="UP000219356">
    <property type="component" value="Unassembled WGS sequence"/>
</dbReference>
<protein>
    <recommendedName>
        <fullName evidence="3">SnoaL-like domain-containing protein</fullName>
    </recommendedName>
</protein>
<evidence type="ECO:0000313" key="1">
    <source>
        <dbReference type="EMBL" id="SNZ14172.1"/>
    </source>
</evidence>
<proteinExistence type="predicted"/>
<sequence length="146" mass="17082">MEDFHVFINQYLAKWKTADVEFIADVIDEAFQGVEVRDGILSHYGKELSVTGWKQAFAYFEDKKMEWVLTPISILSLNDREIMAIIRATMTLDGKLIETSNLFFQTFTNKNGMWKLIRTYEANWYYEYINTGHCLVTKKSNLKKSA</sequence>
<gene>
    <name evidence="1" type="ORF">SAMN05421503_2252</name>
</gene>
<organism evidence="1 2">
    <name type="scientific">Terribacillus aidingensis</name>
    <dbReference type="NCBI Taxonomy" id="586416"/>
    <lineage>
        <taxon>Bacteria</taxon>
        <taxon>Bacillati</taxon>
        <taxon>Bacillota</taxon>
        <taxon>Bacilli</taxon>
        <taxon>Bacillales</taxon>
        <taxon>Bacillaceae</taxon>
        <taxon>Terribacillus</taxon>
    </lineage>
</organism>
<dbReference type="RefSeq" id="WP_097042164.1">
    <property type="nucleotide sequence ID" value="NZ_OBEK01000003.1"/>
</dbReference>